<gene>
    <name evidence="1" type="ORF">DHM44_07040</name>
</gene>
<dbReference type="Proteomes" id="UP000262325">
    <property type="component" value="Unassembled WGS sequence"/>
</dbReference>
<dbReference type="RefSeq" id="WP_273265607.1">
    <property type="nucleotide sequence ID" value="NZ_JAAZVV010000028.1"/>
</dbReference>
<dbReference type="EMBL" id="DPPF01000143">
    <property type="protein sequence ID" value="HCW93420.1"/>
    <property type="molecule type" value="Genomic_DNA"/>
</dbReference>
<organism evidence="1 2">
    <name type="scientific">Flexistipes sinusarabici</name>
    <dbReference type="NCBI Taxonomy" id="2352"/>
    <lineage>
        <taxon>Bacteria</taxon>
        <taxon>Pseudomonadati</taxon>
        <taxon>Deferribacterota</taxon>
        <taxon>Deferribacteres</taxon>
        <taxon>Deferribacterales</taxon>
        <taxon>Flexistipitaceae</taxon>
        <taxon>Flexistipes</taxon>
    </lineage>
</organism>
<evidence type="ECO:0000313" key="1">
    <source>
        <dbReference type="EMBL" id="HCW93420.1"/>
    </source>
</evidence>
<comment type="caution">
    <text evidence="1">The sequence shown here is derived from an EMBL/GenBank/DDBJ whole genome shotgun (WGS) entry which is preliminary data.</text>
</comment>
<accession>A0A3D5QCM7</accession>
<dbReference type="AlphaFoldDB" id="A0A3D5QCM7"/>
<name>A0A3D5QCM7_FLESI</name>
<evidence type="ECO:0000313" key="2">
    <source>
        <dbReference type="Proteomes" id="UP000262325"/>
    </source>
</evidence>
<sequence length="389" mass="45252">MAVEYTELLNQLKNKKNLNDDEMHLLKSMLTLKTDLSAHIHIFKKFHILDNITAEMYSGKSTENQVKSILTGDIPIHYDYYPVVVFLVLKNYRNQVKELYDFLNRLKGDILKDIITSPYFEGKYIQYLTRLMKNNDAFVSVLISQGKINEVLVKQLAKSTNSDVLFRIANLKIILENNQDIINELLMNPYTPDDSVVYLKQIKYELSLNEALKSTIETEEMDETEEEKKKVPETLKKEVEKRVEGENKEIEENLYQKILNMKPVEKIKLALKGNKSARGLLLKDSNKQISLTVLKNPRITEDEIESLVKSKSTPEHLIREISRNRNFMQEYDIKKGMVMHPKTPLEISMRLINHLYVKDIEQISKSREVPSALKNQALRLFMTKSGAKK</sequence>
<proteinExistence type="predicted"/>
<reference evidence="1 2" key="1">
    <citation type="journal article" date="2018" name="Nat. Biotechnol.">
        <title>A standardized bacterial taxonomy based on genome phylogeny substantially revises the tree of life.</title>
        <authorList>
            <person name="Parks D.H."/>
            <person name="Chuvochina M."/>
            <person name="Waite D.W."/>
            <person name="Rinke C."/>
            <person name="Skarshewski A."/>
            <person name="Chaumeil P.A."/>
            <person name="Hugenholtz P."/>
        </authorList>
    </citation>
    <scope>NUCLEOTIDE SEQUENCE [LARGE SCALE GENOMIC DNA]</scope>
    <source>
        <strain evidence="1">UBA8672</strain>
    </source>
</reference>
<protein>
    <submittedName>
        <fullName evidence="1">Uncharacterized protein</fullName>
    </submittedName>
</protein>